<feature type="non-terminal residue" evidence="2">
    <location>
        <position position="1"/>
    </location>
</feature>
<feature type="region of interest" description="Disordered" evidence="1">
    <location>
        <begin position="124"/>
        <end position="223"/>
    </location>
</feature>
<evidence type="ECO:0000256" key="1">
    <source>
        <dbReference type="SAM" id="MobiDB-lite"/>
    </source>
</evidence>
<feature type="compositionally biased region" description="Basic and acidic residues" evidence="1">
    <location>
        <begin position="177"/>
        <end position="190"/>
    </location>
</feature>
<protein>
    <submittedName>
        <fullName evidence="2">Uncharacterized protein</fullName>
    </submittedName>
</protein>
<feature type="compositionally biased region" description="Low complexity" evidence="1">
    <location>
        <begin position="191"/>
        <end position="223"/>
    </location>
</feature>
<proteinExistence type="predicted"/>
<feature type="compositionally biased region" description="Low complexity" evidence="1">
    <location>
        <begin position="138"/>
        <end position="176"/>
    </location>
</feature>
<organism evidence="2">
    <name type="scientific">Lygus hesperus</name>
    <name type="common">Western plant bug</name>
    <dbReference type="NCBI Taxonomy" id="30085"/>
    <lineage>
        <taxon>Eukaryota</taxon>
        <taxon>Metazoa</taxon>
        <taxon>Ecdysozoa</taxon>
        <taxon>Arthropoda</taxon>
        <taxon>Hexapoda</taxon>
        <taxon>Insecta</taxon>
        <taxon>Pterygota</taxon>
        <taxon>Neoptera</taxon>
        <taxon>Paraneoptera</taxon>
        <taxon>Hemiptera</taxon>
        <taxon>Heteroptera</taxon>
        <taxon>Panheteroptera</taxon>
        <taxon>Cimicomorpha</taxon>
        <taxon>Miridae</taxon>
        <taxon>Mirini</taxon>
        <taxon>Lygus</taxon>
    </lineage>
</organism>
<feature type="non-terminal residue" evidence="2">
    <location>
        <position position="223"/>
    </location>
</feature>
<name>A0A146KZE0_LYGHE</name>
<dbReference type="EMBL" id="GDHC01018262">
    <property type="protein sequence ID" value="JAQ00367.1"/>
    <property type="molecule type" value="Transcribed_RNA"/>
</dbReference>
<sequence length="223" mass="24481">QLQAFQLGFVPRQPQQEIPPEYAQLLRLIEGNQGGVQAPPQQFLQQNLAARGPQQFSGQPAPAPVRLTQEQIEQNQVQEGIASKGIREQEARDAQRLQELQFLQHRGINPEILREYQSQLIPGGQLGGDPRLADAQRRQAQAEAHARAQAAHARAQAEAQAKAQAEAQQRQAQARAQAEEQARAEAEEQARAQAEAQARAQAEAQARAQAEAQARAQAEAQAR</sequence>
<gene>
    <name evidence="2" type="ORF">g.44300</name>
</gene>
<reference evidence="2" key="1">
    <citation type="journal article" date="2016" name="Gigascience">
        <title>De novo construction of an expanded transcriptome assembly for the western tarnished plant bug, Lygus hesperus.</title>
        <authorList>
            <person name="Tassone E.E."/>
            <person name="Geib S.M."/>
            <person name="Hall B."/>
            <person name="Fabrick J.A."/>
            <person name="Brent C.S."/>
            <person name="Hull J.J."/>
        </authorList>
    </citation>
    <scope>NUCLEOTIDE SEQUENCE</scope>
</reference>
<evidence type="ECO:0000313" key="2">
    <source>
        <dbReference type="EMBL" id="JAQ00367.1"/>
    </source>
</evidence>
<dbReference type="AlphaFoldDB" id="A0A146KZE0"/>
<accession>A0A146KZE0</accession>